<accession>A0ABP6SI92</accession>
<organism evidence="1 2">
    <name type="scientific">Streptomyces sannanensis</name>
    <dbReference type="NCBI Taxonomy" id="285536"/>
    <lineage>
        <taxon>Bacteria</taxon>
        <taxon>Bacillati</taxon>
        <taxon>Actinomycetota</taxon>
        <taxon>Actinomycetes</taxon>
        <taxon>Kitasatosporales</taxon>
        <taxon>Streptomycetaceae</taxon>
        <taxon>Streptomyces</taxon>
    </lineage>
</organism>
<protein>
    <submittedName>
        <fullName evidence="1">Uncharacterized protein</fullName>
    </submittedName>
</protein>
<evidence type="ECO:0000313" key="1">
    <source>
        <dbReference type="EMBL" id="GAA3377123.1"/>
    </source>
</evidence>
<dbReference type="Proteomes" id="UP001499990">
    <property type="component" value="Unassembled WGS sequence"/>
</dbReference>
<name>A0ABP6SI92_9ACTN</name>
<dbReference type="EMBL" id="BAAAYL010000001">
    <property type="protein sequence ID" value="GAA3377123.1"/>
    <property type="molecule type" value="Genomic_DNA"/>
</dbReference>
<reference evidence="2" key="1">
    <citation type="journal article" date="2019" name="Int. J. Syst. Evol. Microbiol.">
        <title>The Global Catalogue of Microorganisms (GCM) 10K type strain sequencing project: providing services to taxonomists for standard genome sequencing and annotation.</title>
        <authorList>
            <consortium name="The Broad Institute Genomics Platform"/>
            <consortium name="The Broad Institute Genome Sequencing Center for Infectious Disease"/>
            <person name="Wu L."/>
            <person name="Ma J."/>
        </authorList>
    </citation>
    <scope>NUCLEOTIDE SEQUENCE [LARGE SCALE GENOMIC DNA]</scope>
    <source>
        <strain evidence="2">JCM 9651</strain>
    </source>
</reference>
<proteinExistence type="predicted"/>
<sequence length="511" mass="56358">MWLMVMNPPEDAVDYLFEVSDAVDVPVVVRSTGKLRRPFEAQWKGAVDPWPAAGQLPRDGFYLATTAWRQILQAATGVGRDLAPWLRKTPWLAVNEFIARVAPLQAYLYMKDVSGPDHAAGRRLFVSAVYQHGTERSAHSAFGYHLGMTMAQWACVGMSGLGSTRHIEAGGPNGNQGFLDASLRLPDLWGTHPSPRLPWLVEAKAGRHLGEGRLKDGKVQLNGGSDLMTVPHRQVLCGTSLPHRKRWEDDYLFMTIDTTSITPPPPDGGSAIPPLGPPPDGAEDHIAEDVEALLAVARSQLMAYQAIAFGAVEDLRLIPVSKARSARLRHRTGSLTPVEHDEPTREIRRRLRSDSVTGEAALRAHGDASDFIAARLPGIGLHLGMSRRLFAACAALHQAQSEMPVNELVLLPDFVRPHHGVDDEEREEYSRATRRAYYAQEEERGFRLRADVRHGFAQADARSWSDLLSGRQVEVSLEDSEESGLLEGTTAETYLAIEHSEPVLASARERR</sequence>
<keyword evidence="2" id="KW-1185">Reference proteome</keyword>
<gene>
    <name evidence="1" type="ORF">GCM10020367_51550</name>
</gene>
<comment type="caution">
    <text evidence="1">The sequence shown here is derived from an EMBL/GenBank/DDBJ whole genome shotgun (WGS) entry which is preliminary data.</text>
</comment>
<evidence type="ECO:0000313" key="2">
    <source>
        <dbReference type="Proteomes" id="UP001499990"/>
    </source>
</evidence>